<name>A0A9X2YKM5_9MYCO</name>
<organism evidence="2 3">
    <name type="scientific">[Mycobacterium] manitobense</name>
    <dbReference type="NCBI Taxonomy" id="190147"/>
    <lineage>
        <taxon>Bacteria</taxon>
        <taxon>Bacillati</taxon>
        <taxon>Actinomycetota</taxon>
        <taxon>Actinomycetes</taxon>
        <taxon>Mycobacteriales</taxon>
        <taxon>Mycobacteriaceae</taxon>
        <taxon>Mycolicibacterium</taxon>
    </lineage>
</organism>
<accession>A0A9X2YKM5</accession>
<dbReference type="InterPro" id="IPR052186">
    <property type="entry name" value="Hydantoin_racemase-like"/>
</dbReference>
<dbReference type="InterPro" id="IPR053714">
    <property type="entry name" value="Iso_Racemase_Enz_sf"/>
</dbReference>
<proteinExistence type="inferred from homology"/>
<dbReference type="AlphaFoldDB" id="A0A9X2YKM5"/>
<sequence>MRLLLANPNTTASMTRAIAAGAAAVARADTVVEAVNPQAGPASIENDDDERRCVPGLLELLAEAARRPAEDRPDAYVVACFGDPGLDEARRMLDTPVLGIAQAAMHAAALAAGSFSVVTSMSATVPRAWQLAKAYTPSACVGVHACDIPVLRIDSDPSTIEPIGDLCAAALTGDGSRSIVLGCAAMARFAEPLRRRLGVPVVDGVAAATLLAEAIVPLVSR</sequence>
<dbReference type="RefSeq" id="WP_264011054.1">
    <property type="nucleotide sequence ID" value="NZ_JACKSJ010000024.1"/>
</dbReference>
<dbReference type="InterPro" id="IPR015942">
    <property type="entry name" value="Asp/Glu/hydantoin_racemase"/>
</dbReference>
<dbReference type="EMBL" id="JACKSJ010000024">
    <property type="protein sequence ID" value="MCV7168859.1"/>
    <property type="molecule type" value="Genomic_DNA"/>
</dbReference>
<comment type="similarity">
    <text evidence="1">Belongs to the HyuE racemase family.</text>
</comment>
<protein>
    <submittedName>
        <fullName evidence="2">Aspartate/glutamate racemase family protein</fullName>
    </submittedName>
</protein>
<dbReference type="GO" id="GO:0047661">
    <property type="term" value="F:amino-acid racemase activity"/>
    <property type="evidence" value="ECO:0007669"/>
    <property type="project" value="InterPro"/>
</dbReference>
<reference evidence="2" key="2">
    <citation type="journal article" date="2022" name="BMC Genomics">
        <title>Comparative genome analysis of mycobacteria focusing on tRNA and non-coding RNA.</title>
        <authorList>
            <person name="Behra P.R.K."/>
            <person name="Pettersson B.M.F."/>
            <person name="Ramesh M."/>
            <person name="Das S."/>
            <person name="Dasgupta S."/>
            <person name="Kirsebom L.A."/>
        </authorList>
    </citation>
    <scope>NUCLEOTIDE SEQUENCE</scope>
    <source>
        <strain evidence="2">DSM 44615</strain>
    </source>
</reference>
<dbReference type="PANTHER" id="PTHR28047:SF5">
    <property type="entry name" value="PROTEIN DCG1"/>
    <property type="match status" value="1"/>
</dbReference>
<dbReference type="Gene3D" id="3.40.50.12500">
    <property type="match status" value="1"/>
</dbReference>
<dbReference type="PANTHER" id="PTHR28047">
    <property type="entry name" value="PROTEIN DCG1"/>
    <property type="match status" value="1"/>
</dbReference>
<dbReference type="Proteomes" id="UP001140293">
    <property type="component" value="Unassembled WGS sequence"/>
</dbReference>
<evidence type="ECO:0000313" key="2">
    <source>
        <dbReference type="EMBL" id="MCV7168859.1"/>
    </source>
</evidence>
<evidence type="ECO:0000313" key="3">
    <source>
        <dbReference type="Proteomes" id="UP001140293"/>
    </source>
</evidence>
<dbReference type="Pfam" id="PF01177">
    <property type="entry name" value="Asp_Glu_race"/>
    <property type="match status" value="1"/>
</dbReference>
<evidence type="ECO:0000256" key="1">
    <source>
        <dbReference type="ARBA" id="ARBA00038414"/>
    </source>
</evidence>
<keyword evidence="3" id="KW-1185">Reference proteome</keyword>
<comment type="caution">
    <text evidence="2">The sequence shown here is derived from an EMBL/GenBank/DDBJ whole genome shotgun (WGS) entry which is preliminary data.</text>
</comment>
<gene>
    <name evidence="2" type="ORF">H7I41_02855</name>
</gene>
<reference evidence="2" key="1">
    <citation type="submission" date="2020-07" db="EMBL/GenBank/DDBJ databases">
        <authorList>
            <person name="Pettersson B.M.F."/>
            <person name="Behra P.R.K."/>
            <person name="Ramesh M."/>
            <person name="Das S."/>
            <person name="Dasgupta S."/>
            <person name="Kirsebom L.A."/>
        </authorList>
    </citation>
    <scope>NUCLEOTIDE SEQUENCE</scope>
    <source>
        <strain evidence="2">DSM 44615</strain>
    </source>
</reference>